<comment type="caution">
    <text evidence="2">The sequence shown here is derived from an EMBL/GenBank/DDBJ whole genome shotgun (WGS) entry which is preliminary data.</text>
</comment>
<dbReference type="AlphaFoldDB" id="K0SBF0"/>
<keyword evidence="3" id="KW-1185">Reference proteome</keyword>
<proteinExistence type="predicted"/>
<dbReference type="EMBL" id="AGNL01018232">
    <property type="protein sequence ID" value="EJK63468.1"/>
    <property type="molecule type" value="Genomic_DNA"/>
</dbReference>
<organism evidence="2 3">
    <name type="scientific">Thalassiosira oceanica</name>
    <name type="common">Marine diatom</name>
    <dbReference type="NCBI Taxonomy" id="159749"/>
    <lineage>
        <taxon>Eukaryota</taxon>
        <taxon>Sar</taxon>
        <taxon>Stramenopiles</taxon>
        <taxon>Ochrophyta</taxon>
        <taxon>Bacillariophyta</taxon>
        <taxon>Coscinodiscophyceae</taxon>
        <taxon>Thalassiosirophycidae</taxon>
        <taxon>Thalassiosirales</taxon>
        <taxon>Thalassiosiraceae</taxon>
        <taxon>Thalassiosira</taxon>
    </lineage>
</organism>
<feature type="compositionally biased region" description="Basic and acidic residues" evidence="1">
    <location>
        <begin position="1"/>
        <end position="11"/>
    </location>
</feature>
<feature type="region of interest" description="Disordered" evidence="1">
    <location>
        <begin position="1"/>
        <end position="21"/>
    </location>
</feature>
<feature type="non-terminal residue" evidence="2">
    <location>
        <position position="80"/>
    </location>
</feature>
<reference evidence="2 3" key="1">
    <citation type="journal article" date="2012" name="Genome Biol.">
        <title>Genome and low-iron response of an oceanic diatom adapted to chronic iron limitation.</title>
        <authorList>
            <person name="Lommer M."/>
            <person name="Specht M."/>
            <person name="Roy A.S."/>
            <person name="Kraemer L."/>
            <person name="Andreson R."/>
            <person name="Gutowska M.A."/>
            <person name="Wolf J."/>
            <person name="Bergner S.V."/>
            <person name="Schilhabel M.B."/>
            <person name="Klostermeier U.C."/>
            <person name="Beiko R.G."/>
            <person name="Rosenstiel P."/>
            <person name="Hippler M."/>
            <person name="Laroche J."/>
        </authorList>
    </citation>
    <scope>NUCLEOTIDE SEQUENCE [LARGE SCALE GENOMIC DNA]</scope>
    <source>
        <strain evidence="2 3">CCMP1005</strain>
    </source>
</reference>
<name>K0SBF0_THAOC</name>
<evidence type="ECO:0000256" key="1">
    <source>
        <dbReference type="SAM" id="MobiDB-lite"/>
    </source>
</evidence>
<protein>
    <submittedName>
        <fullName evidence="2">Uncharacterized protein</fullName>
    </submittedName>
</protein>
<dbReference type="Proteomes" id="UP000266841">
    <property type="component" value="Unassembled WGS sequence"/>
</dbReference>
<evidence type="ECO:0000313" key="2">
    <source>
        <dbReference type="EMBL" id="EJK63468.1"/>
    </source>
</evidence>
<evidence type="ECO:0000313" key="3">
    <source>
        <dbReference type="Proteomes" id="UP000266841"/>
    </source>
</evidence>
<sequence length="80" mass="7647">MAGPRVPRDDGVQSSSASSSVAAAITWSTSVGGSKNDSSSGDVGSYVAADGGTYVVGAGDTRLVVGAKVWGSSVGLIVGG</sequence>
<gene>
    <name evidence="2" type="ORF">THAOC_15866</name>
</gene>
<accession>K0SBF0</accession>